<dbReference type="GO" id="GO:0008696">
    <property type="term" value="F:4-amino-4-deoxychorismate lyase activity"/>
    <property type="evidence" value="ECO:0007669"/>
    <property type="project" value="UniProtKB-EC"/>
</dbReference>
<dbReference type="STRING" id="1255658.FM114_02375"/>
<dbReference type="RefSeq" id="WP_094763600.1">
    <property type="nucleotide sequence ID" value="NZ_FUKQ01000010.1"/>
</dbReference>
<keyword evidence="3" id="KW-1185">Reference proteome</keyword>
<protein>
    <submittedName>
        <fullName evidence="2">Aminodeoxychorismate lyase</fullName>
        <ecNumber evidence="2">4.1.3.38</ecNumber>
    </submittedName>
</protein>
<proteinExistence type="inferred from homology"/>
<dbReference type="InterPro" id="IPR043131">
    <property type="entry name" value="BCAT-like_N"/>
</dbReference>
<organism evidence="2 3">
    <name type="scientific">Luteococcus japonicus LSP_Lj1</name>
    <dbReference type="NCBI Taxonomy" id="1255658"/>
    <lineage>
        <taxon>Bacteria</taxon>
        <taxon>Bacillati</taxon>
        <taxon>Actinomycetota</taxon>
        <taxon>Actinomycetes</taxon>
        <taxon>Propionibacteriales</taxon>
        <taxon>Propionibacteriaceae</taxon>
        <taxon>Luteococcus</taxon>
    </lineage>
</organism>
<comment type="similarity">
    <text evidence="1">Belongs to the class-IV pyridoxal-phosphate-dependent aminotransferase family.</text>
</comment>
<dbReference type="PANTHER" id="PTHR42743">
    <property type="entry name" value="AMINO-ACID AMINOTRANSFERASE"/>
    <property type="match status" value="1"/>
</dbReference>
<dbReference type="Gene3D" id="3.30.470.10">
    <property type="match status" value="1"/>
</dbReference>
<dbReference type="Gene3D" id="3.20.10.10">
    <property type="entry name" value="D-amino Acid Aminotransferase, subunit A, domain 2"/>
    <property type="match status" value="1"/>
</dbReference>
<gene>
    <name evidence="2" type="ORF">FM114_02375</name>
</gene>
<dbReference type="OrthoDB" id="9805628at2"/>
<dbReference type="PANTHER" id="PTHR42743:SF11">
    <property type="entry name" value="AMINODEOXYCHORISMATE LYASE"/>
    <property type="match status" value="1"/>
</dbReference>
<evidence type="ECO:0000313" key="2">
    <source>
        <dbReference type="EMBL" id="SJN20456.1"/>
    </source>
</evidence>
<sequence>MTSKDQPPAPAQLVAVHGRGIVSSKKHVATADDLGFTRGDGVFDATRVRTGSDGISTIDNLEAHLARLDQSFLRLTGEHVDRDFWRELVDEAVDAWSHPGEAVLKLMQTSGLESVQGIPLLVLSITQMSEASLAQRAGIRVTTLDRGTASDAHLDAPWLLGNVKTLSYAVNMAAKREAHRRGVDDVLFTSSDGYCLEGPTAALVVAKDGVLTTTPVEGTGILDSITQKQVFAKAEKDGWRTEYRLIRPKELAKADGVWLVSSVRGAAPVLELDGRELTTEAKLTKKICKYAGFKN</sequence>
<dbReference type="InterPro" id="IPR043132">
    <property type="entry name" value="BCAT-like_C"/>
</dbReference>
<dbReference type="InterPro" id="IPR001544">
    <property type="entry name" value="Aminotrans_IV"/>
</dbReference>
<dbReference type="Proteomes" id="UP000188342">
    <property type="component" value="Unassembled WGS sequence"/>
</dbReference>
<dbReference type="SUPFAM" id="SSF56752">
    <property type="entry name" value="D-aminoacid aminotransferase-like PLP-dependent enzymes"/>
    <property type="match status" value="1"/>
</dbReference>
<dbReference type="InterPro" id="IPR036038">
    <property type="entry name" value="Aminotransferase-like"/>
</dbReference>
<dbReference type="Pfam" id="PF01063">
    <property type="entry name" value="Aminotran_4"/>
    <property type="match status" value="1"/>
</dbReference>
<dbReference type="InterPro" id="IPR050571">
    <property type="entry name" value="Class-IV_PLP-Dep_Aminotrnsfr"/>
</dbReference>
<keyword evidence="2" id="KW-0456">Lyase</keyword>
<dbReference type="GO" id="GO:0046394">
    <property type="term" value="P:carboxylic acid biosynthetic process"/>
    <property type="evidence" value="ECO:0007669"/>
    <property type="project" value="UniProtKB-ARBA"/>
</dbReference>
<dbReference type="GO" id="GO:0005829">
    <property type="term" value="C:cytosol"/>
    <property type="evidence" value="ECO:0007669"/>
    <property type="project" value="TreeGrafter"/>
</dbReference>
<dbReference type="CDD" id="cd00449">
    <property type="entry name" value="PLPDE_IV"/>
    <property type="match status" value="1"/>
</dbReference>
<dbReference type="NCBIfam" id="NF005888">
    <property type="entry name" value="PRK07849.1-3"/>
    <property type="match status" value="1"/>
</dbReference>
<name>A0A1R4IKL9_9ACTN</name>
<accession>A0A1R4IKL9</accession>
<dbReference type="EMBL" id="FUKQ01000010">
    <property type="protein sequence ID" value="SJN20456.1"/>
    <property type="molecule type" value="Genomic_DNA"/>
</dbReference>
<evidence type="ECO:0000256" key="1">
    <source>
        <dbReference type="ARBA" id="ARBA00009320"/>
    </source>
</evidence>
<dbReference type="AlphaFoldDB" id="A0A1R4IKL9"/>
<evidence type="ECO:0000313" key="3">
    <source>
        <dbReference type="Proteomes" id="UP000188342"/>
    </source>
</evidence>
<dbReference type="EC" id="4.1.3.38" evidence="2"/>
<reference evidence="2 3" key="1">
    <citation type="submission" date="2017-02" db="EMBL/GenBank/DDBJ databases">
        <authorList>
            <person name="Peterson S.W."/>
        </authorList>
    </citation>
    <scope>NUCLEOTIDE SEQUENCE [LARGE SCALE GENOMIC DNA]</scope>
    <source>
        <strain evidence="2 3">LSP_Lj1</strain>
    </source>
</reference>